<dbReference type="InterPro" id="IPR008995">
    <property type="entry name" value="Mo/tungstate-bd_C_term_dom"/>
</dbReference>
<dbReference type="EMBL" id="AEJF01000075">
    <property type="protein sequence ID" value="KLU26176.1"/>
    <property type="molecule type" value="Genomic_DNA"/>
</dbReference>
<dbReference type="PROSITE" id="PS00211">
    <property type="entry name" value="ABC_TRANSPORTER_1"/>
    <property type="match status" value="1"/>
</dbReference>
<dbReference type="InterPro" id="IPR050093">
    <property type="entry name" value="ABC_SmlMolc_Importer"/>
</dbReference>
<dbReference type="PATRIC" id="fig|908627.4.peg.2264"/>
<dbReference type="GO" id="GO:0043190">
    <property type="term" value="C:ATP-binding cassette (ABC) transporter complex"/>
    <property type="evidence" value="ECO:0007669"/>
    <property type="project" value="InterPro"/>
</dbReference>
<dbReference type="PANTHER" id="PTHR42781:SF4">
    <property type="entry name" value="SPERMIDINE_PUTRESCINE IMPORT ATP-BINDING PROTEIN POTA"/>
    <property type="match status" value="1"/>
</dbReference>
<dbReference type="PROSITE" id="PS50893">
    <property type="entry name" value="ABC_TRANSPORTER_2"/>
    <property type="match status" value="1"/>
</dbReference>
<dbReference type="SUPFAM" id="SSF50331">
    <property type="entry name" value="MOP-like"/>
    <property type="match status" value="1"/>
</dbReference>
<evidence type="ECO:0000313" key="8">
    <source>
        <dbReference type="Proteomes" id="UP000035963"/>
    </source>
</evidence>
<dbReference type="InterPro" id="IPR013611">
    <property type="entry name" value="Transp-assoc_OB_typ2"/>
</dbReference>
<evidence type="ECO:0000313" key="7">
    <source>
        <dbReference type="EMBL" id="KLU26176.1"/>
    </source>
</evidence>
<dbReference type="FunFam" id="3.40.50.300:FF:000133">
    <property type="entry name" value="Spermidine/putrescine import ATP-binding protein PotA"/>
    <property type="match status" value="1"/>
</dbReference>
<accession>A0A0J1D0K2</accession>
<dbReference type="RefSeq" id="WP_047846521.1">
    <property type="nucleotide sequence ID" value="NZ_AEJF01000075.1"/>
</dbReference>
<keyword evidence="2" id="KW-1003">Cell membrane</keyword>
<dbReference type="GO" id="GO:0015847">
    <property type="term" value="P:putrescine transport"/>
    <property type="evidence" value="ECO:0007669"/>
    <property type="project" value="UniProtKB-ARBA"/>
</dbReference>
<dbReference type="OrthoDB" id="5298774at2"/>
<keyword evidence="3" id="KW-0997">Cell inner membrane</keyword>
<evidence type="ECO:0000259" key="6">
    <source>
        <dbReference type="PROSITE" id="PS50893"/>
    </source>
</evidence>
<dbReference type="GO" id="GO:0005524">
    <property type="term" value="F:ATP binding"/>
    <property type="evidence" value="ECO:0007669"/>
    <property type="project" value="UniProtKB-KW"/>
</dbReference>
<dbReference type="Gene3D" id="2.40.50.100">
    <property type="match status" value="1"/>
</dbReference>
<proteinExistence type="predicted"/>
<dbReference type="InterPro" id="IPR003593">
    <property type="entry name" value="AAA+_ATPase"/>
</dbReference>
<dbReference type="GO" id="GO:0016887">
    <property type="term" value="F:ATP hydrolysis activity"/>
    <property type="evidence" value="ECO:0007669"/>
    <property type="project" value="InterPro"/>
</dbReference>
<evidence type="ECO:0000256" key="3">
    <source>
        <dbReference type="ARBA" id="ARBA00022519"/>
    </source>
</evidence>
<gene>
    <name evidence="7" type="ORF">EOS_10250</name>
</gene>
<dbReference type="PANTHER" id="PTHR42781">
    <property type="entry name" value="SPERMIDINE/PUTRESCINE IMPORT ATP-BINDING PROTEIN POTA"/>
    <property type="match status" value="1"/>
</dbReference>
<comment type="caution">
    <text evidence="7">The sequence shown here is derived from an EMBL/GenBank/DDBJ whole genome shotgun (WGS) entry which is preliminary data.</text>
</comment>
<dbReference type="AlphaFoldDB" id="A0A0J1D0K2"/>
<evidence type="ECO:0000256" key="1">
    <source>
        <dbReference type="ARBA" id="ARBA00022448"/>
    </source>
</evidence>
<feature type="domain" description="ABC transporter" evidence="6">
    <location>
        <begin position="4"/>
        <end position="234"/>
    </location>
</feature>
<dbReference type="InterPro" id="IPR027417">
    <property type="entry name" value="P-loop_NTPase"/>
</dbReference>
<reference evidence="7 8" key="1">
    <citation type="journal article" date="2015" name="Genome Announc.">
        <title>Draft Genome Sequence of Burkholderia sp. Strain PML1(12), an Ectomycorrhizosphere-Inhabiting Bacterium with Effective Mineral-Weathering Ability.</title>
        <authorList>
            <person name="Uroz S."/>
            <person name="Oger P."/>
        </authorList>
    </citation>
    <scope>NUCLEOTIDE SEQUENCE [LARGE SCALE GENOMIC DNA]</scope>
    <source>
        <strain evidence="8">PML1(12)</strain>
    </source>
</reference>
<keyword evidence="3" id="KW-0472">Membrane</keyword>
<dbReference type="Proteomes" id="UP000035963">
    <property type="component" value="Unassembled WGS sequence"/>
</dbReference>
<name>A0A0J1D0K2_9BURK</name>
<keyword evidence="4" id="KW-0547">Nucleotide-binding</keyword>
<sequence>MSRVDIKHVFKDYGKTRALDDISLSIAEGEFFALLGPSGGGKTTLLRSIAGFVEPDSGSVEIDGRPMRDVSINQREIGMMFQNYALFPHLSVADNIGFGLSVRHRPKDEIKRRTEALLALVRMQGFGERRPSELSGGQQQRVALARALATQPRVVLLDEPLGALDKKLRDEMQIELKKIQREVGITTIFVTHDQDEALIMSDRVAIINGGKVVQVGTPRQVYERPETRFAASFLGESNFFPGEVSAQVNGVTHVTLEDGQIIYSSHGSNRRTGEKVLAAVRPERLYASAIGSTQNLANRITGRIAHEIYTGNSITYKIEMGDQQLNLFLQNNNGCALYPGQQAVIEWNPADTLLVN</sequence>
<dbReference type="InterPro" id="IPR003439">
    <property type="entry name" value="ABC_transporter-like_ATP-bd"/>
</dbReference>
<keyword evidence="5 7" id="KW-0067">ATP-binding</keyword>
<dbReference type="GO" id="GO:0022857">
    <property type="term" value="F:transmembrane transporter activity"/>
    <property type="evidence" value="ECO:0007669"/>
    <property type="project" value="InterPro"/>
</dbReference>
<keyword evidence="1" id="KW-0813">Transport</keyword>
<evidence type="ECO:0000256" key="5">
    <source>
        <dbReference type="ARBA" id="ARBA00022840"/>
    </source>
</evidence>
<dbReference type="Gene3D" id="3.40.50.300">
    <property type="entry name" value="P-loop containing nucleotide triphosphate hydrolases"/>
    <property type="match status" value="1"/>
</dbReference>
<evidence type="ECO:0000256" key="2">
    <source>
        <dbReference type="ARBA" id="ARBA00022475"/>
    </source>
</evidence>
<dbReference type="InterPro" id="IPR017871">
    <property type="entry name" value="ABC_transporter-like_CS"/>
</dbReference>
<evidence type="ECO:0000256" key="4">
    <source>
        <dbReference type="ARBA" id="ARBA00022741"/>
    </source>
</evidence>
<dbReference type="Pfam" id="PF08402">
    <property type="entry name" value="TOBE_2"/>
    <property type="match status" value="1"/>
</dbReference>
<keyword evidence="8" id="KW-1185">Reference proteome</keyword>
<organism evidence="7 8">
    <name type="scientific">Caballeronia mineralivorans PML1(12)</name>
    <dbReference type="NCBI Taxonomy" id="908627"/>
    <lineage>
        <taxon>Bacteria</taxon>
        <taxon>Pseudomonadati</taxon>
        <taxon>Pseudomonadota</taxon>
        <taxon>Betaproteobacteria</taxon>
        <taxon>Burkholderiales</taxon>
        <taxon>Burkholderiaceae</taxon>
        <taxon>Caballeronia</taxon>
    </lineage>
</organism>
<protein>
    <submittedName>
        <fullName evidence="7">Spermidine/putrescine ABC transporter ATP-binding protein</fullName>
    </submittedName>
</protein>
<dbReference type="SUPFAM" id="SSF52540">
    <property type="entry name" value="P-loop containing nucleoside triphosphate hydrolases"/>
    <property type="match status" value="1"/>
</dbReference>
<dbReference type="SMART" id="SM00382">
    <property type="entry name" value="AAA"/>
    <property type="match status" value="1"/>
</dbReference>
<dbReference type="Pfam" id="PF00005">
    <property type="entry name" value="ABC_tran"/>
    <property type="match status" value="1"/>
</dbReference>